<organism evidence="2 3">
    <name type="scientific">Hirsutella rhossiliensis</name>
    <dbReference type="NCBI Taxonomy" id="111463"/>
    <lineage>
        <taxon>Eukaryota</taxon>
        <taxon>Fungi</taxon>
        <taxon>Dikarya</taxon>
        <taxon>Ascomycota</taxon>
        <taxon>Pezizomycotina</taxon>
        <taxon>Sordariomycetes</taxon>
        <taxon>Hypocreomycetidae</taxon>
        <taxon>Hypocreales</taxon>
        <taxon>Ophiocordycipitaceae</taxon>
        <taxon>Hirsutella</taxon>
    </lineage>
</organism>
<dbReference type="RefSeq" id="XP_044720034.1">
    <property type="nucleotide sequence ID" value="XM_044865094.1"/>
</dbReference>
<feature type="compositionally biased region" description="Polar residues" evidence="1">
    <location>
        <begin position="241"/>
        <end position="250"/>
    </location>
</feature>
<keyword evidence="3" id="KW-1185">Reference proteome</keyword>
<dbReference type="GeneID" id="68355752"/>
<gene>
    <name evidence="2" type="ORF">HRG_06623</name>
</gene>
<protein>
    <submittedName>
        <fullName evidence="2">Uncharacterized protein</fullName>
    </submittedName>
</protein>
<feature type="compositionally biased region" description="Acidic residues" evidence="1">
    <location>
        <begin position="256"/>
        <end position="266"/>
    </location>
</feature>
<sequence length="363" mass="40991">MSMDDAFNTTVEILNASTETLTMEKVQSSLESKELELVDTTIKGETAQFAGRGRSAWNKGNNRSKAQDGGDNSKEEVLFGHRHKKVWRLSQTRGHRAHTIQEKDGDNGVALKSILKMPERLLHARLGHPGKHMEGKLNAVMDDLGDNSFCPSFCSSCTEAKMTRKATGRVWVYFSRDKTRITDKIKAWVVVAEAECREYGKGEKVKAMRFDRGKEFLNEAMKKVHEVRFVEFDESKYMDNEISQESQSQDRTMDQEATEAGEDAGEAADGNPTDQDTADSEEELQGDTIVVNTGEADITSAERSLPKTRSQIRREAVALKRAEKQRAELEWRQREEQRMAERLKKRGEWQEGKSHGSKDASPA</sequence>
<feature type="region of interest" description="Disordered" evidence="1">
    <location>
        <begin position="238"/>
        <end position="312"/>
    </location>
</feature>
<feature type="region of interest" description="Disordered" evidence="1">
    <location>
        <begin position="52"/>
        <end position="74"/>
    </location>
</feature>
<feature type="region of interest" description="Disordered" evidence="1">
    <location>
        <begin position="324"/>
        <end position="363"/>
    </location>
</feature>
<reference evidence="2" key="1">
    <citation type="submission" date="2021-09" db="EMBL/GenBank/DDBJ databases">
        <title>A high-quality genome of the endoparasitic fungus Hirsutella rhossiliensis with a comparison of Hirsutella genomes reveals transposable elements contributing to genome size variation.</title>
        <authorList>
            <person name="Lin R."/>
            <person name="Jiao Y."/>
            <person name="Sun X."/>
            <person name="Ling J."/>
            <person name="Xie B."/>
            <person name="Cheng X."/>
        </authorList>
    </citation>
    <scope>NUCLEOTIDE SEQUENCE</scope>
    <source>
        <strain evidence="2">HR02</strain>
    </source>
</reference>
<proteinExistence type="predicted"/>
<comment type="caution">
    <text evidence="2">The sequence shown here is derived from an EMBL/GenBank/DDBJ whole genome shotgun (WGS) entry which is preliminary data.</text>
</comment>
<name>A0A9P8SH61_9HYPO</name>
<evidence type="ECO:0000313" key="2">
    <source>
        <dbReference type="EMBL" id="KAH0962521.1"/>
    </source>
</evidence>
<accession>A0A9P8SH61</accession>
<dbReference type="OrthoDB" id="4746249at2759"/>
<feature type="compositionally biased region" description="Basic and acidic residues" evidence="1">
    <location>
        <begin position="65"/>
        <end position="74"/>
    </location>
</feature>
<feature type="compositionally biased region" description="Acidic residues" evidence="1">
    <location>
        <begin position="276"/>
        <end position="285"/>
    </location>
</feature>
<evidence type="ECO:0000256" key="1">
    <source>
        <dbReference type="SAM" id="MobiDB-lite"/>
    </source>
</evidence>
<dbReference type="Proteomes" id="UP000824596">
    <property type="component" value="Unassembled WGS sequence"/>
</dbReference>
<dbReference type="EMBL" id="JAIZPD010000006">
    <property type="protein sequence ID" value="KAH0962521.1"/>
    <property type="molecule type" value="Genomic_DNA"/>
</dbReference>
<evidence type="ECO:0000313" key="3">
    <source>
        <dbReference type="Proteomes" id="UP000824596"/>
    </source>
</evidence>
<dbReference type="AlphaFoldDB" id="A0A9P8SH61"/>